<name>A0AAV4RUC9_CAEEX</name>
<dbReference type="EMBL" id="BPLR01008419">
    <property type="protein sequence ID" value="GIY24541.1"/>
    <property type="molecule type" value="Genomic_DNA"/>
</dbReference>
<protein>
    <recommendedName>
        <fullName evidence="3">Apea-like HEPN domain-containing protein</fullName>
    </recommendedName>
</protein>
<dbReference type="AlphaFoldDB" id="A0AAV4RUC9"/>
<organism evidence="1 2">
    <name type="scientific">Caerostris extrusa</name>
    <name type="common">Bark spider</name>
    <name type="synonym">Caerostris bankana</name>
    <dbReference type="NCBI Taxonomy" id="172846"/>
    <lineage>
        <taxon>Eukaryota</taxon>
        <taxon>Metazoa</taxon>
        <taxon>Ecdysozoa</taxon>
        <taxon>Arthropoda</taxon>
        <taxon>Chelicerata</taxon>
        <taxon>Arachnida</taxon>
        <taxon>Araneae</taxon>
        <taxon>Araneomorphae</taxon>
        <taxon>Entelegynae</taxon>
        <taxon>Araneoidea</taxon>
        <taxon>Araneidae</taxon>
        <taxon>Caerostris</taxon>
    </lineage>
</organism>
<sequence>MCQHTTIDLLKKGFWKKYVDCKEGEEKINPFTEVPWYVVGHLVKYTFSFPLQKSLLPNHKYLYLLLSSHPLKRLDLSSFKRFKNDFDPAPNNLSQNLLCTLIQYMSGSDEAEAIQELNLLLYKLSENDCPDLRSIIIPSYIELCSRAVESLIRVSPNLEDFHARSVLNIEIFQHCQNLRNLMLHGDRTIYSIEDNLSSIQNVEYLEFL</sequence>
<reference evidence="1 2" key="1">
    <citation type="submission" date="2021-06" db="EMBL/GenBank/DDBJ databases">
        <title>Caerostris extrusa draft genome.</title>
        <authorList>
            <person name="Kono N."/>
            <person name="Arakawa K."/>
        </authorList>
    </citation>
    <scope>NUCLEOTIDE SEQUENCE [LARGE SCALE GENOMIC DNA]</scope>
</reference>
<comment type="caution">
    <text evidence="1">The sequence shown here is derived from an EMBL/GenBank/DDBJ whole genome shotgun (WGS) entry which is preliminary data.</text>
</comment>
<evidence type="ECO:0000313" key="1">
    <source>
        <dbReference type="EMBL" id="GIY24541.1"/>
    </source>
</evidence>
<proteinExistence type="predicted"/>
<keyword evidence="2" id="KW-1185">Reference proteome</keyword>
<gene>
    <name evidence="1" type="ORF">CEXT_37381</name>
</gene>
<accession>A0AAV4RUC9</accession>
<evidence type="ECO:0008006" key="3">
    <source>
        <dbReference type="Google" id="ProtNLM"/>
    </source>
</evidence>
<evidence type="ECO:0000313" key="2">
    <source>
        <dbReference type="Proteomes" id="UP001054945"/>
    </source>
</evidence>
<dbReference type="Proteomes" id="UP001054945">
    <property type="component" value="Unassembled WGS sequence"/>
</dbReference>